<proteinExistence type="predicted"/>
<dbReference type="OMA" id="VPDYCYI"/>
<dbReference type="Pfam" id="PF13621">
    <property type="entry name" value="Cupin_8"/>
    <property type="match status" value="1"/>
</dbReference>
<gene>
    <name evidence="3" type="ORF">CONPUDRAFT_162640</name>
</gene>
<reference evidence="4" key="1">
    <citation type="journal article" date="2012" name="Science">
        <title>The Paleozoic origin of enzymatic lignin decomposition reconstructed from 31 fungal genomes.</title>
        <authorList>
            <person name="Floudas D."/>
            <person name="Binder M."/>
            <person name="Riley R."/>
            <person name="Barry K."/>
            <person name="Blanchette R.A."/>
            <person name="Henrissat B."/>
            <person name="Martinez A.T."/>
            <person name="Otillar R."/>
            <person name="Spatafora J.W."/>
            <person name="Yadav J.S."/>
            <person name="Aerts A."/>
            <person name="Benoit I."/>
            <person name="Boyd A."/>
            <person name="Carlson A."/>
            <person name="Copeland A."/>
            <person name="Coutinho P.M."/>
            <person name="de Vries R.P."/>
            <person name="Ferreira P."/>
            <person name="Findley K."/>
            <person name="Foster B."/>
            <person name="Gaskell J."/>
            <person name="Glotzer D."/>
            <person name="Gorecki P."/>
            <person name="Heitman J."/>
            <person name="Hesse C."/>
            <person name="Hori C."/>
            <person name="Igarashi K."/>
            <person name="Jurgens J.A."/>
            <person name="Kallen N."/>
            <person name="Kersten P."/>
            <person name="Kohler A."/>
            <person name="Kuees U."/>
            <person name="Kumar T.K.A."/>
            <person name="Kuo A."/>
            <person name="LaButti K."/>
            <person name="Larrondo L.F."/>
            <person name="Lindquist E."/>
            <person name="Ling A."/>
            <person name="Lombard V."/>
            <person name="Lucas S."/>
            <person name="Lundell T."/>
            <person name="Martin R."/>
            <person name="McLaughlin D.J."/>
            <person name="Morgenstern I."/>
            <person name="Morin E."/>
            <person name="Murat C."/>
            <person name="Nagy L.G."/>
            <person name="Nolan M."/>
            <person name="Ohm R.A."/>
            <person name="Patyshakuliyeva A."/>
            <person name="Rokas A."/>
            <person name="Ruiz-Duenas F.J."/>
            <person name="Sabat G."/>
            <person name="Salamov A."/>
            <person name="Samejima M."/>
            <person name="Schmutz J."/>
            <person name="Slot J.C."/>
            <person name="St John F."/>
            <person name="Stenlid J."/>
            <person name="Sun H."/>
            <person name="Sun S."/>
            <person name="Syed K."/>
            <person name="Tsang A."/>
            <person name="Wiebenga A."/>
            <person name="Young D."/>
            <person name="Pisabarro A."/>
            <person name="Eastwood D.C."/>
            <person name="Martin F."/>
            <person name="Cullen D."/>
            <person name="Grigoriev I.V."/>
            <person name="Hibbett D.S."/>
        </authorList>
    </citation>
    <scope>NUCLEOTIDE SEQUENCE [LARGE SCALE GENOMIC DNA]</scope>
    <source>
        <strain evidence="4">RWD-64-598 SS2</strain>
    </source>
</reference>
<evidence type="ECO:0000259" key="2">
    <source>
        <dbReference type="PROSITE" id="PS51184"/>
    </source>
</evidence>
<protein>
    <submittedName>
        <fullName evidence="3">Clavaminate synthase-like protein</fullName>
    </submittedName>
</protein>
<sequence length="446" mass="49147">MSFYIQVLDELVDELVSRKDPHIAALASSEPEVASALLDAARSLQNGTATTQTLAQLDQVIQTAHTKIASCTAAAQFGWRRFYTETSILRALGGLTFCGDDVTEEAALASVKALDSALIIAAAPGEGRLDLIHELICQIQSVNLKPASASGRLLGGPSSRVGAYGPTPCGSDVPSLSSAPSFLSFQEQWSKTPFVLRRHVSDWPALTNHPWRSVEYLQSLAGPGRIVPVEVGADYRSDSWTQKLLDWDNFLSAISSRDDQNPHSDDVLYLAQHNLMIQFPQLRDDIIIPDYVYSTLSPPHSFLQYKPPGNEEQLVINVWLGPAGAISPAHTDPYFNCYAQVVGRKTVWLAPPEVTESMYPYAGKESSHPAANHTNPSMSNTSRVDVFPRSKEMEERSREEHPAFWAEASRAALCTVLEPGDLLFFPPGWWHAMRSEETSFSVSMWF</sequence>
<dbReference type="Proteomes" id="UP000053558">
    <property type="component" value="Unassembled WGS sequence"/>
</dbReference>
<accession>A0A5M3N340</accession>
<dbReference type="PANTHER" id="PTHR12461:SF94">
    <property type="entry name" value="JMJC DOMAIN-CONTAINING PROTEIN"/>
    <property type="match status" value="1"/>
</dbReference>
<keyword evidence="4" id="KW-1185">Reference proteome</keyword>
<dbReference type="GeneID" id="19204750"/>
<evidence type="ECO:0000313" key="4">
    <source>
        <dbReference type="Proteomes" id="UP000053558"/>
    </source>
</evidence>
<feature type="domain" description="JmjC" evidence="2">
    <location>
        <begin position="268"/>
        <end position="446"/>
    </location>
</feature>
<dbReference type="OrthoDB" id="47172at2759"/>
<dbReference type="InterPro" id="IPR041667">
    <property type="entry name" value="Cupin_8"/>
</dbReference>
<dbReference type="Gene3D" id="2.60.120.650">
    <property type="entry name" value="Cupin"/>
    <property type="match status" value="1"/>
</dbReference>
<evidence type="ECO:0000256" key="1">
    <source>
        <dbReference type="SAM" id="MobiDB-lite"/>
    </source>
</evidence>
<feature type="region of interest" description="Disordered" evidence="1">
    <location>
        <begin position="364"/>
        <end position="384"/>
    </location>
</feature>
<dbReference type="AlphaFoldDB" id="A0A5M3N340"/>
<feature type="compositionally biased region" description="Polar residues" evidence="1">
    <location>
        <begin position="372"/>
        <end position="383"/>
    </location>
</feature>
<name>A0A5M3N340_CONPW</name>
<dbReference type="InterPro" id="IPR003347">
    <property type="entry name" value="JmjC_dom"/>
</dbReference>
<dbReference type="PROSITE" id="PS51184">
    <property type="entry name" value="JMJC"/>
    <property type="match status" value="1"/>
</dbReference>
<organism evidence="3 4">
    <name type="scientific">Coniophora puteana (strain RWD-64-598)</name>
    <name type="common">Brown rot fungus</name>
    <dbReference type="NCBI Taxonomy" id="741705"/>
    <lineage>
        <taxon>Eukaryota</taxon>
        <taxon>Fungi</taxon>
        <taxon>Dikarya</taxon>
        <taxon>Basidiomycota</taxon>
        <taxon>Agaricomycotina</taxon>
        <taxon>Agaricomycetes</taxon>
        <taxon>Agaricomycetidae</taxon>
        <taxon>Boletales</taxon>
        <taxon>Coniophorineae</taxon>
        <taxon>Coniophoraceae</taxon>
        <taxon>Coniophora</taxon>
    </lineage>
</organism>
<dbReference type="SMART" id="SM00558">
    <property type="entry name" value="JmjC"/>
    <property type="match status" value="1"/>
</dbReference>
<dbReference type="EMBL" id="JH711574">
    <property type="protein sequence ID" value="EIW85444.1"/>
    <property type="molecule type" value="Genomic_DNA"/>
</dbReference>
<dbReference type="SUPFAM" id="SSF51197">
    <property type="entry name" value="Clavaminate synthase-like"/>
    <property type="match status" value="1"/>
</dbReference>
<evidence type="ECO:0000313" key="3">
    <source>
        <dbReference type="EMBL" id="EIW85444.1"/>
    </source>
</evidence>
<dbReference type="PANTHER" id="PTHR12461">
    <property type="entry name" value="HYPOXIA-INDUCIBLE FACTOR 1 ALPHA INHIBITOR-RELATED"/>
    <property type="match status" value="1"/>
</dbReference>
<comment type="caution">
    <text evidence="3">The sequence shown here is derived from an EMBL/GenBank/DDBJ whole genome shotgun (WGS) entry which is preliminary data.</text>
</comment>
<dbReference type="KEGG" id="cput:CONPUDRAFT_162640"/>
<dbReference type="RefSeq" id="XP_007764931.1">
    <property type="nucleotide sequence ID" value="XM_007766741.1"/>
</dbReference>